<dbReference type="AlphaFoldDB" id="D2VPS4"/>
<evidence type="ECO:0000313" key="5">
    <source>
        <dbReference type="Proteomes" id="UP000006671"/>
    </source>
</evidence>
<dbReference type="GO" id="GO:0005096">
    <property type="term" value="F:GTPase activator activity"/>
    <property type="evidence" value="ECO:0007669"/>
    <property type="project" value="UniProtKB-KW"/>
</dbReference>
<dbReference type="InterPro" id="IPR032675">
    <property type="entry name" value="LRR_dom_sf"/>
</dbReference>
<dbReference type="OrthoDB" id="120976at2759"/>
<dbReference type="STRING" id="5762.D2VPS4"/>
<dbReference type="VEuPathDB" id="AmoebaDB:NAEGRDRAFT_70966"/>
<dbReference type="InterPro" id="IPR027038">
    <property type="entry name" value="RanGap"/>
</dbReference>
<accession>D2VPS4</accession>
<sequence>MVRGAIFFFSFPIEFVIDKDLKKMTQFPRIQSLKLRDSSISSEGFKQLAAFSSLRILALSNQNVDSEGCKVIAYLKGLTSLKLHDCTMRDRGLETLISLEKLVDLDLSYNDCTGKVLENFLNGFKGSELKNLNVSRNRLGDSVVKCLCMNRKFWNLKKLNLNFNNISDEGATYLAHTNFSNLEDLDLGFNSVSNQGVLKLSKGLFAHSLISLTLIGNDVTFDDVRSLFNHFPKLIIMQYDFPLDVCVDSTTNEWEMDLDDYDFFDTF</sequence>
<dbReference type="GO" id="GO:0005829">
    <property type="term" value="C:cytosol"/>
    <property type="evidence" value="ECO:0007669"/>
    <property type="project" value="TreeGrafter"/>
</dbReference>
<keyword evidence="2" id="KW-0433">Leucine-rich repeat</keyword>
<name>D2VPS4_NAEGR</name>
<dbReference type="KEGG" id="ngr:NAEGRDRAFT_70966"/>
<reference evidence="4 5" key="1">
    <citation type="journal article" date="2010" name="Cell">
        <title>The genome of Naegleria gruberi illuminates early eukaryotic versatility.</title>
        <authorList>
            <person name="Fritz-Laylin L.K."/>
            <person name="Prochnik S.E."/>
            <person name="Ginger M.L."/>
            <person name="Dacks J.B."/>
            <person name="Carpenter M.L."/>
            <person name="Field M.C."/>
            <person name="Kuo A."/>
            <person name="Paredez A."/>
            <person name="Chapman J."/>
            <person name="Pham J."/>
            <person name="Shu S."/>
            <person name="Neupane R."/>
            <person name="Cipriano M."/>
            <person name="Mancuso J."/>
            <person name="Tu H."/>
            <person name="Salamov A."/>
            <person name="Lindquist E."/>
            <person name="Shapiro H."/>
            <person name="Lucas S."/>
            <person name="Grigoriev I.V."/>
            <person name="Cande W.Z."/>
            <person name="Fulton C."/>
            <person name="Rokhsar D.S."/>
            <person name="Dawson S.C."/>
        </authorList>
    </citation>
    <scope>NUCLEOTIDE SEQUENCE [LARGE SCALE GENOMIC DNA]</scope>
    <source>
        <strain evidence="4 5">NEG-M</strain>
    </source>
</reference>
<dbReference type="Gene3D" id="3.80.10.10">
    <property type="entry name" value="Ribonuclease Inhibitor"/>
    <property type="match status" value="1"/>
</dbReference>
<proteinExistence type="predicted"/>
<organism evidence="5">
    <name type="scientific">Naegleria gruberi</name>
    <name type="common">Amoeba</name>
    <dbReference type="NCBI Taxonomy" id="5762"/>
    <lineage>
        <taxon>Eukaryota</taxon>
        <taxon>Discoba</taxon>
        <taxon>Heterolobosea</taxon>
        <taxon>Tetramitia</taxon>
        <taxon>Eutetramitia</taxon>
        <taxon>Vahlkampfiidae</taxon>
        <taxon>Naegleria</taxon>
    </lineage>
</organism>
<dbReference type="Proteomes" id="UP000006671">
    <property type="component" value="Unassembled WGS sequence"/>
</dbReference>
<keyword evidence="5" id="KW-1185">Reference proteome</keyword>
<dbReference type="SUPFAM" id="SSF52047">
    <property type="entry name" value="RNI-like"/>
    <property type="match status" value="1"/>
</dbReference>
<evidence type="ECO:0000256" key="3">
    <source>
        <dbReference type="ARBA" id="ARBA00022737"/>
    </source>
</evidence>
<dbReference type="PANTHER" id="PTHR24113:SF12">
    <property type="entry name" value="RAN GTPASE-ACTIVATING PROTEIN 1"/>
    <property type="match status" value="1"/>
</dbReference>
<evidence type="ECO:0000313" key="4">
    <source>
        <dbReference type="EMBL" id="EFC41256.1"/>
    </source>
</evidence>
<protein>
    <submittedName>
        <fullName evidence="4">Predicted protein</fullName>
    </submittedName>
</protein>
<evidence type="ECO:0000256" key="1">
    <source>
        <dbReference type="ARBA" id="ARBA00022468"/>
    </source>
</evidence>
<dbReference type="PANTHER" id="PTHR24113">
    <property type="entry name" value="RAN GTPASE-ACTIVATING PROTEIN 1"/>
    <property type="match status" value="1"/>
</dbReference>
<dbReference type="GO" id="GO:0048471">
    <property type="term" value="C:perinuclear region of cytoplasm"/>
    <property type="evidence" value="ECO:0007669"/>
    <property type="project" value="TreeGrafter"/>
</dbReference>
<keyword evidence="1" id="KW-0343">GTPase activation</keyword>
<evidence type="ECO:0000256" key="2">
    <source>
        <dbReference type="ARBA" id="ARBA00022614"/>
    </source>
</evidence>
<dbReference type="InterPro" id="IPR001611">
    <property type="entry name" value="Leu-rich_rpt"/>
</dbReference>
<dbReference type="GeneID" id="8855038"/>
<dbReference type="GO" id="GO:0031267">
    <property type="term" value="F:small GTPase binding"/>
    <property type="evidence" value="ECO:0007669"/>
    <property type="project" value="TreeGrafter"/>
</dbReference>
<dbReference type="Pfam" id="PF13516">
    <property type="entry name" value="LRR_6"/>
    <property type="match status" value="2"/>
</dbReference>
<keyword evidence="3" id="KW-0677">Repeat</keyword>
<gene>
    <name evidence="4" type="ORF">NAEGRDRAFT_70966</name>
</gene>
<dbReference type="GO" id="GO:0006913">
    <property type="term" value="P:nucleocytoplasmic transport"/>
    <property type="evidence" value="ECO:0007669"/>
    <property type="project" value="TreeGrafter"/>
</dbReference>
<dbReference type="InParanoid" id="D2VPS4"/>
<dbReference type="GO" id="GO:0005634">
    <property type="term" value="C:nucleus"/>
    <property type="evidence" value="ECO:0007669"/>
    <property type="project" value="TreeGrafter"/>
</dbReference>
<dbReference type="RefSeq" id="XP_002674000.1">
    <property type="nucleotide sequence ID" value="XM_002673954.1"/>
</dbReference>
<dbReference type="EMBL" id="GG738887">
    <property type="protein sequence ID" value="EFC41256.1"/>
    <property type="molecule type" value="Genomic_DNA"/>
</dbReference>